<proteinExistence type="predicted"/>
<comment type="caution">
    <text evidence="1">The sequence shown here is derived from an EMBL/GenBank/DDBJ whole genome shotgun (WGS) entry which is preliminary data.</text>
</comment>
<dbReference type="InterPro" id="IPR002636">
    <property type="entry name" value="DUF29"/>
</dbReference>
<reference evidence="1 2" key="1">
    <citation type="journal article" date="2020" name="Microorganisms">
        <title>Osmotic Adaptation and Compatible Solute Biosynthesis of Phototrophic Bacteria as Revealed from Genome Analyses.</title>
        <authorList>
            <person name="Imhoff J.F."/>
            <person name="Rahn T."/>
            <person name="Kunzel S."/>
            <person name="Keller A."/>
            <person name="Neulinger S.C."/>
        </authorList>
    </citation>
    <scope>NUCLEOTIDE SEQUENCE [LARGE SCALE GENOMIC DNA]</scope>
    <source>
        <strain evidence="1 2">DSM 6210</strain>
    </source>
</reference>
<evidence type="ECO:0008006" key="3">
    <source>
        <dbReference type="Google" id="ProtNLM"/>
    </source>
</evidence>
<dbReference type="Gene3D" id="1.20.1220.20">
    <property type="entry name" value="Uncharcterised protein PF01724"/>
    <property type="match status" value="1"/>
</dbReference>
<dbReference type="PANTHER" id="PTHR34235">
    <property type="entry name" value="SLR1203 PROTEIN-RELATED"/>
    <property type="match status" value="1"/>
</dbReference>
<sequence>MIKQTYETDFLRWTQEQSALLRAGKWAELDQEHIAEELEDMGREQKLALQSLLRQILLHLIKLQYSPASAPRSKWTEEIMELRDQAQARIDATPSLKHHAHELFDKAWQQARRAAQRMFELHGEQVSVPDICPHSIEQALDPDCFPGSEQRTDR</sequence>
<dbReference type="EMBL" id="NRRV01000098">
    <property type="protein sequence ID" value="MBK1633599.1"/>
    <property type="molecule type" value="Genomic_DNA"/>
</dbReference>
<protein>
    <recommendedName>
        <fullName evidence="3">DUF29 domain-containing protein</fullName>
    </recommendedName>
</protein>
<dbReference type="RefSeq" id="WP_200242471.1">
    <property type="nucleotide sequence ID" value="NZ_NRRV01000098.1"/>
</dbReference>
<evidence type="ECO:0000313" key="1">
    <source>
        <dbReference type="EMBL" id="MBK1633599.1"/>
    </source>
</evidence>
<keyword evidence="2" id="KW-1185">Reference proteome</keyword>
<dbReference type="Pfam" id="PF01724">
    <property type="entry name" value="DUF29"/>
    <property type="match status" value="1"/>
</dbReference>
<accession>A0ABS1CP33</accession>
<evidence type="ECO:0000313" key="2">
    <source>
        <dbReference type="Proteomes" id="UP000748752"/>
    </source>
</evidence>
<organism evidence="1 2">
    <name type="scientific">Thiohalocapsa halophila</name>
    <dbReference type="NCBI Taxonomy" id="69359"/>
    <lineage>
        <taxon>Bacteria</taxon>
        <taxon>Pseudomonadati</taxon>
        <taxon>Pseudomonadota</taxon>
        <taxon>Gammaproteobacteria</taxon>
        <taxon>Chromatiales</taxon>
        <taxon>Chromatiaceae</taxon>
        <taxon>Thiohalocapsa</taxon>
    </lineage>
</organism>
<gene>
    <name evidence="1" type="ORF">CKO31_23210</name>
</gene>
<dbReference type="Proteomes" id="UP000748752">
    <property type="component" value="Unassembled WGS sequence"/>
</dbReference>
<name>A0ABS1CP33_9GAMM</name>